<dbReference type="EMBL" id="JBJKBG010000002">
    <property type="protein sequence ID" value="KAL3749867.1"/>
    <property type="molecule type" value="Genomic_DNA"/>
</dbReference>
<keyword evidence="2" id="KW-0677">Repeat</keyword>
<sequence length="1143" mass="130192">MPVSGKHRPLDGSFPHELTSNTPFSSWTSKKPKMLVNETNSQASSGPSYEVFISFRGTDTRHGFADCLYHAMVGVGILVFRDDESLRVGQKIGGELLQAIENSKIYIPIFSKNYASSHWCLRELAYMVECTLKLNENKEILPIFLDVEPEDVKLKTDLYSQALAKHQEKFSAEVESWKKALNEVDEIKGWNLKKDQGQGDLICSVIQTISVKLKVAHENVTEHLVGVDDRVEDIIKMLKVGSDSVRFLGIHGMGGVGKTTLAKVVFNILSSSFDGCCFLANVGESSKGNNGLVNLQKQLLSNLLGSHSIDQIYQVNDGINKMNRGVLKNKKVLIVLDDVDEKEQLKSLAERGNWFGPGSRIIITTRDQSILMIKGEAIGEGLVEKFTKVLTYDVQEMEFDHALKLFSRHAFRRNSPPKDRMFLSQKIVHTLGKLPLALEITGSSLNGKPEELWVDTWKKLQEAPPKEVQRKLMITYNRLDRTQREVFLDIACFFVNEDTTCPFYMWDDYGYHPHVAIDVLLLMSLIKIKDDKTFWMHDQVRDLGREIVRQENFTDPYERSRVWNYDEAWSILKEKEGSRKIKAMSLKGYCGLRGGTLTSDEIAPLRNLRFFRGKGKCLVGDFNNLLPSLRWLSWQFYSSQFEATNFHPANLVVLDLSWSTISEEWIGWKQLREAKKLKVLNLNSCEELKRTPNLSTWVYLERLVLYDCINLIEIDPSIGNLRSLLTLNLLNSNLSKLPYSIGGLVKIRQLDLSTCMEIKELPDSIGELQSLVELDLSSTSIGHLPDSIGNLKQLKVLRMSDIEGITKLPSAIWLVEKLEELNARGCYNLTGEIPKEIGRLTRLRILDLSNTHICGLPTTVKHLSNLQTLELETYSKLQLPELPLSLTCLTWGQWRSSIKVHGQEQNRAHQETLVITLPTSISSLSQLKTLKLGCQNVQFLPQLPSSLRELELRGLVTAQSPDFSNLKYLSILTFRVCSLEFSNIFDAELEELRIKHCELRQLDAPLQREMKRLRSLKMVHCECFPEVLDLSRMKNLETISLEFCNSLVEIRGLEELGSLCSLVVELCPSLKRMSDLSKLKKLPKLDVFGCLKLNKQEIYWNYWNGEFGGDICNVGGFDLSLVPDERRIDAFFDSCYYRSRLKP</sequence>
<gene>
    <name evidence="5" type="ORF">ACJRO7_010916</name>
</gene>
<evidence type="ECO:0000259" key="4">
    <source>
        <dbReference type="PROSITE" id="PS50104"/>
    </source>
</evidence>
<dbReference type="SUPFAM" id="SSF52200">
    <property type="entry name" value="Toll/Interleukin receptor TIR domain"/>
    <property type="match status" value="1"/>
</dbReference>
<dbReference type="SUPFAM" id="SSF52540">
    <property type="entry name" value="P-loop containing nucleoside triphosphate hydrolases"/>
    <property type="match status" value="1"/>
</dbReference>
<dbReference type="PROSITE" id="PS50104">
    <property type="entry name" value="TIR"/>
    <property type="match status" value="1"/>
</dbReference>
<dbReference type="InterPro" id="IPR042197">
    <property type="entry name" value="Apaf_helical"/>
</dbReference>
<dbReference type="InterPro" id="IPR055414">
    <property type="entry name" value="LRR_R13L4/SHOC2-like"/>
</dbReference>
<keyword evidence="6" id="KW-1185">Reference proteome</keyword>
<dbReference type="Pfam" id="PF01582">
    <property type="entry name" value="TIR"/>
    <property type="match status" value="1"/>
</dbReference>
<dbReference type="Gene3D" id="3.40.50.10140">
    <property type="entry name" value="Toll/interleukin-1 receptor homology (TIR) domain"/>
    <property type="match status" value="1"/>
</dbReference>
<dbReference type="InterPro" id="IPR002182">
    <property type="entry name" value="NB-ARC"/>
</dbReference>
<evidence type="ECO:0000313" key="6">
    <source>
        <dbReference type="Proteomes" id="UP001634007"/>
    </source>
</evidence>
<evidence type="ECO:0000313" key="5">
    <source>
        <dbReference type="EMBL" id="KAL3749867.1"/>
    </source>
</evidence>
<keyword evidence="3" id="KW-0611">Plant defense</keyword>
<dbReference type="AlphaFoldDB" id="A0ABD3LED2"/>
<dbReference type="InterPro" id="IPR027417">
    <property type="entry name" value="P-loop_NTPase"/>
</dbReference>
<dbReference type="Gene3D" id="3.40.50.300">
    <property type="entry name" value="P-loop containing nucleotide triphosphate hydrolases"/>
    <property type="match status" value="1"/>
</dbReference>
<dbReference type="Gene3D" id="3.80.10.10">
    <property type="entry name" value="Ribonuclease Inhibitor"/>
    <property type="match status" value="3"/>
</dbReference>
<dbReference type="GO" id="GO:0051707">
    <property type="term" value="P:response to other organism"/>
    <property type="evidence" value="ECO:0007669"/>
    <property type="project" value="UniProtKB-ARBA"/>
</dbReference>
<comment type="caution">
    <text evidence="5">The sequence shown here is derived from an EMBL/GenBank/DDBJ whole genome shotgun (WGS) entry which is preliminary data.</text>
</comment>
<evidence type="ECO:0000256" key="3">
    <source>
        <dbReference type="ARBA" id="ARBA00022821"/>
    </source>
</evidence>
<dbReference type="InterPro" id="IPR000157">
    <property type="entry name" value="TIR_dom"/>
</dbReference>
<dbReference type="InterPro" id="IPR035897">
    <property type="entry name" value="Toll_tir_struct_dom_sf"/>
</dbReference>
<dbReference type="GO" id="GO:0006952">
    <property type="term" value="P:defense response"/>
    <property type="evidence" value="ECO:0007669"/>
    <property type="project" value="UniProtKB-KW"/>
</dbReference>
<dbReference type="SUPFAM" id="SSF52058">
    <property type="entry name" value="L domain-like"/>
    <property type="match status" value="2"/>
</dbReference>
<dbReference type="Pfam" id="PF23282">
    <property type="entry name" value="WHD_ROQ1"/>
    <property type="match status" value="1"/>
</dbReference>
<dbReference type="Pfam" id="PF23598">
    <property type="entry name" value="LRR_14"/>
    <property type="match status" value="1"/>
</dbReference>
<reference evidence="5 6" key="1">
    <citation type="submission" date="2024-11" db="EMBL/GenBank/DDBJ databases">
        <title>Chromosome-level genome assembly of Eucalyptus globulus Labill. provides insights into its genome evolution.</title>
        <authorList>
            <person name="Li X."/>
        </authorList>
    </citation>
    <scope>NUCLEOTIDE SEQUENCE [LARGE SCALE GENOMIC DNA]</scope>
    <source>
        <strain evidence="5">CL2024</strain>
        <tissue evidence="5">Fresh tender leaves</tissue>
    </source>
</reference>
<name>A0ABD3LED2_EUCGL</name>
<dbReference type="Proteomes" id="UP001634007">
    <property type="component" value="Unassembled WGS sequence"/>
</dbReference>
<evidence type="ECO:0000256" key="2">
    <source>
        <dbReference type="ARBA" id="ARBA00022737"/>
    </source>
</evidence>
<organism evidence="5 6">
    <name type="scientific">Eucalyptus globulus</name>
    <name type="common">Tasmanian blue gum</name>
    <dbReference type="NCBI Taxonomy" id="34317"/>
    <lineage>
        <taxon>Eukaryota</taxon>
        <taxon>Viridiplantae</taxon>
        <taxon>Streptophyta</taxon>
        <taxon>Embryophyta</taxon>
        <taxon>Tracheophyta</taxon>
        <taxon>Spermatophyta</taxon>
        <taxon>Magnoliopsida</taxon>
        <taxon>eudicotyledons</taxon>
        <taxon>Gunneridae</taxon>
        <taxon>Pentapetalae</taxon>
        <taxon>rosids</taxon>
        <taxon>malvids</taxon>
        <taxon>Myrtales</taxon>
        <taxon>Myrtaceae</taxon>
        <taxon>Myrtoideae</taxon>
        <taxon>Eucalypteae</taxon>
        <taxon>Eucalyptus</taxon>
    </lineage>
</organism>
<proteinExistence type="predicted"/>
<keyword evidence="1" id="KW-0433">Leucine-rich repeat</keyword>
<dbReference type="PANTHER" id="PTHR11017">
    <property type="entry name" value="LEUCINE-RICH REPEAT-CONTAINING PROTEIN"/>
    <property type="match status" value="1"/>
</dbReference>
<protein>
    <recommendedName>
        <fullName evidence="4">TIR domain-containing protein</fullName>
    </recommendedName>
</protein>
<evidence type="ECO:0000256" key="1">
    <source>
        <dbReference type="ARBA" id="ARBA00022614"/>
    </source>
</evidence>
<accession>A0ABD3LED2</accession>
<dbReference type="Gene3D" id="1.10.8.430">
    <property type="entry name" value="Helical domain of apoptotic protease-activating factors"/>
    <property type="match status" value="1"/>
</dbReference>
<dbReference type="PRINTS" id="PR00364">
    <property type="entry name" value="DISEASERSIST"/>
</dbReference>
<dbReference type="InterPro" id="IPR044974">
    <property type="entry name" value="Disease_R_plants"/>
</dbReference>
<dbReference type="InterPro" id="IPR032675">
    <property type="entry name" value="LRR_dom_sf"/>
</dbReference>
<feature type="domain" description="TIR" evidence="4">
    <location>
        <begin position="47"/>
        <end position="213"/>
    </location>
</feature>
<dbReference type="InterPro" id="IPR058192">
    <property type="entry name" value="WHD_ROQ1-like"/>
</dbReference>
<dbReference type="SMART" id="SM00255">
    <property type="entry name" value="TIR"/>
    <property type="match status" value="1"/>
</dbReference>
<dbReference type="PANTHER" id="PTHR11017:SF570">
    <property type="entry name" value="DISEASE RESISTANCE PROTEIN (TIR-NBS CLASS)-RELATED"/>
    <property type="match status" value="1"/>
</dbReference>
<dbReference type="Pfam" id="PF00931">
    <property type="entry name" value="NB-ARC"/>
    <property type="match status" value="1"/>
</dbReference>